<evidence type="ECO:0000256" key="3">
    <source>
        <dbReference type="ARBA" id="ARBA00022679"/>
    </source>
</evidence>
<protein>
    <recommendedName>
        <fullName evidence="1">non-specific serine/threonine protein kinase</fullName>
        <ecNumber evidence="1">2.7.11.1</ecNumber>
    </recommendedName>
</protein>
<keyword evidence="11" id="KW-1185">Reference proteome</keyword>
<evidence type="ECO:0000256" key="4">
    <source>
        <dbReference type="ARBA" id="ARBA00022741"/>
    </source>
</evidence>
<proteinExistence type="predicted"/>
<evidence type="ECO:0000256" key="6">
    <source>
        <dbReference type="ARBA" id="ARBA00022840"/>
    </source>
</evidence>
<dbReference type="KEGG" id="sdr:SCD_n01782"/>
<dbReference type="PROSITE" id="PS50011">
    <property type="entry name" value="PROTEIN_KINASE_DOM"/>
    <property type="match status" value="1"/>
</dbReference>
<evidence type="ECO:0000256" key="5">
    <source>
        <dbReference type="ARBA" id="ARBA00022777"/>
    </source>
</evidence>
<dbReference type="HOGENOM" id="CLU_000288_63_44_4"/>
<dbReference type="OrthoDB" id="9791419at2"/>
<dbReference type="InterPro" id="IPR008271">
    <property type="entry name" value="Ser/Thr_kinase_AS"/>
</dbReference>
<keyword evidence="4 7" id="KW-0547">Nucleotide-binding</keyword>
<dbReference type="Pfam" id="PF00069">
    <property type="entry name" value="Pkinase"/>
    <property type="match status" value="1"/>
</dbReference>
<evidence type="ECO:0000313" key="11">
    <source>
        <dbReference type="Proteomes" id="UP000015559"/>
    </source>
</evidence>
<dbReference type="CDD" id="cd14014">
    <property type="entry name" value="STKc_PknB_like"/>
    <property type="match status" value="1"/>
</dbReference>
<gene>
    <name evidence="10" type="ORF">SCD_n01782</name>
</gene>
<dbReference type="InterPro" id="IPR017441">
    <property type="entry name" value="Protein_kinase_ATP_BS"/>
</dbReference>
<dbReference type="EMBL" id="AP013066">
    <property type="protein sequence ID" value="BAN35594.1"/>
    <property type="molecule type" value="Genomic_DNA"/>
</dbReference>
<dbReference type="GO" id="GO:0004674">
    <property type="term" value="F:protein serine/threonine kinase activity"/>
    <property type="evidence" value="ECO:0007669"/>
    <property type="project" value="UniProtKB-KW"/>
</dbReference>
<organism evidence="10 11">
    <name type="scientific">Sulfuricella denitrificans (strain DSM 22764 / NBRC 105220 / skB26)</name>
    <dbReference type="NCBI Taxonomy" id="1163617"/>
    <lineage>
        <taxon>Bacteria</taxon>
        <taxon>Pseudomonadati</taxon>
        <taxon>Pseudomonadota</taxon>
        <taxon>Betaproteobacteria</taxon>
        <taxon>Nitrosomonadales</taxon>
        <taxon>Sulfuricellaceae</taxon>
        <taxon>Sulfuricella</taxon>
    </lineage>
</organism>
<name>S6ALM4_SULDS</name>
<dbReference type="Proteomes" id="UP000015559">
    <property type="component" value="Chromosome"/>
</dbReference>
<feature type="region of interest" description="Disordered" evidence="8">
    <location>
        <begin position="272"/>
        <end position="296"/>
    </location>
</feature>
<evidence type="ECO:0000313" key="10">
    <source>
        <dbReference type="EMBL" id="BAN35594.1"/>
    </source>
</evidence>
<accession>S6ALM4</accession>
<dbReference type="RefSeq" id="WP_009204786.1">
    <property type="nucleotide sequence ID" value="NC_022357.1"/>
</dbReference>
<dbReference type="InterPro" id="IPR000719">
    <property type="entry name" value="Prot_kinase_dom"/>
</dbReference>
<dbReference type="InterPro" id="IPR011009">
    <property type="entry name" value="Kinase-like_dom_sf"/>
</dbReference>
<dbReference type="FunFam" id="1.10.510.10:FF:000021">
    <property type="entry name" value="Serine/threonine protein kinase"/>
    <property type="match status" value="1"/>
</dbReference>
<dbReference type="PANTHER" id="PTHR43289">
    <property type="entry name" value="MITOGEN-ACTIVATED PROTEIN KINASE KINASE KINASE 20-RELATED"/>
    <property type="match status" value="1"/>
</dbReference>
<keyword evidence="5 10" id="KW-0418">Kinase</keyword>
<evidence type="ECO:0000256" key="7">
    <source>
        <dbReference type="PROSITE-ProRule" id="PRU10141"/>
    </source>
</evidence>
<dbReference type="GO" id="GO:0005524">
    <property type="term" value="F:ATP binding"/>
    <property type="evidence" value="ECO:0007669"/>
    <property type="project" value="UniProtKB-UniRule"/>
</dbReference>
<dbReference type="EC" id="2.7.11.1" evidence="1"/>
<dbReference type="PROSITE" id="PS00107">
    <property type="entry name" value="PROTEIN_KINASE_ATP"/>
    <property type="match status" value="1"/>
</dbReference>
<dbReference type="SMART" id="SM00220">
    <property type="entry name" value="S_TKc"/>
    <property type="match status" value="1"/>
</dbReference>
<keyword evidence="2" id="KW-0723">Serine/threonine-protein kinase</keyword>
<dbReference type="PROSITE" id="PS00108">
    <property type="entry name" value="PROTEIN_KINASE_ST"/>
    <property type="match status" value="1"/>
</dbReference>
<feature type="binding site" evidence="7">
    <location>
        <position position="38"/>
    </location>
    <ligand>
        <name>ATP</name>
        <dbReference type="ChEBI" id="CHEBI:30616"/>
    </ligand>
</feature>
<dbReference type="STRING" id="1163617.SCD_n01782"/>
<sequence length="474" mass="50967">MEIEKLGRYEILSELGQGAMGVVYKAVDPLIDRTVAIKTINLNLSNDELADFEERFNREAKSAGRLNHPNIVTIYDVGRADHVAFMAMEYLEGRELKEIIASGEILQPGRAAEIITQVADALAFAHDHGVVHRDIKPANIMVLRNGSVKITDFGIAKMSSGSRTQIGIILGSPKYMSPEQVAGKPVDGRSDIFSLGAVLYELLTGKPAFSGEDSTLTSIMYRVMNEMPASPSDVTPSLPMAFDYIVARALAKAPENRYQSAREMANDLRNFRNLTATSTSSRKKSAAKTGNDGDATVRLNASQIPADPSQSSGKKRATLAVAAIIVSAIVLFVTSSRESAVTTVDDNKLTTAQTTSTANVTPPPPEETATKPALPDASESKEPDGKSSMAAPTKAPDGQPSIAVPTQATLGFAVLPWGEIFIDGKSQGASPPLREIRLPPGKHQIEIKNTDLPPYRQTVEMEAGASKIIRHKFK</sequence>
<reference evidence="10 11" key="1">
    <citation type="journal article" date="2012" name="Appl. Environ. Microbiol.">
        <title>Draft genome sequence of a psychrotolerant sulfur-oxidizing bacterium, Sulfuricella denitrificans skB26, and proteomic insights into cold adaptation.</title>
        <authorList>
            <person name="Watanabe T."/>
            <person name="Kojima H."/>
            <person name="Fukui M."/>
        </authorList>
    </citation>
    <scope>NUCLEOTIDE SEQUENCE [LARGE SCALE GENOMIC DNA]</scope>
    <source>
        <strain evidence="11">skB26</strain>
    </source>
</reference>
<dbReference type="SUPFAM" id="SSF56112">
    <property type="entry name" value="Protein kinase-like (PK-like)"/>
    <property type="match status" value="1"/>
</dbReference>
<evidence type="ECO:0000259" key="9">
    <source>
        <dbReference type="PROSITE" id="PS50011"/>
    </source>
</evidence>
<dbReference type="Gene3D" id="3.30.200.20">
    <property type="entry name" value="Phosphorylase Kinase, domain 1"/>
    <property type="match status" value="1"/>
</dbReference>
<feature type="domain" description="Protein kinase" evidence="9">
    <location>
        <begin position="9"/>
        <end position="272"/>
    </location>
</feature>
<keyword evidence="6 7" id="KW-0067">ATP-binding</keyword>
<keyword evidence="3" id="KW-0808">Transferase</keyword>
<dbReference type="AlphaFoldDB" id="S6ALM4"/>
<evidence type="ECO:0000256" key="8">
    <source>
        <dbReference type="SAM" id="MobiDB-lite"/>
    </source>
</evidence>
<dbReference type="eggNOG" id="COG0515">
    <property type="taxonomic scope" value="Bacteria"/>
</dbReference>
<dbReference type="Gene3D" id="1.10.510.10">
    <property type="entry name" value="Transferase(Phosphotransferase) domain 1"/>
    <property type="match status" value="1"/>
</dbReference>
<evidence type="ECO:0000256" key="2">
    <source>
        <dbReference type="ARBA" id="ARBA00022527"/>
    </source>
</evidence>
<dbReference type="PANTHER" id="PTHR43289:SF6">
    <property type="entry name" value="SERINE_THREONINE-PROTEIN KINASE NEKL-3"/>
    <property type="match status" value="1"/>
</dbReference>
<evidence type="ECO:0000256" key="1">
    <source>
        <dbReference type="ARBA" id="ARBA00012513"/>
    </source>
</evidence>
<feature type="region of interest" description="Disordered" evidence="8">
    <location>
        <begin position="352"/>
        <end position="403"/>
    </location>
</feature>